<dbReference type="Gene3D" id="2.40.50.140">
    <property type="entry name" value="Nucleic acid-binding proteins"/>
    <property type="match status" value="1"/>
</dbReference>
<evidence type="ECO:0000313" key="2">
    <source>
        <dbReference type="Proteomes" id="UP000799436"/>
    </source>
</evidence>
<reference evidence="1" key="1">
    <citation type="journal article" date="2020" name="Stud. Mycol.">
        <title>101 Dothideomycetes genomes: a test case for predicting lifestyles and emergence of pathogens.</title>
        <authorList>
            <person name="Haridas S."/>
            <person name="Albert R."/>
            <person name="Binder M."/>
            <person name="Bloem J."/>
            <person name="Labutti K."/>
            <person name="Salamov A."/>
            <person name="Andreopoulos B."/>
            <person name="Baker S."/>
            <person name="Barry K."/>
            <person name="Bills G."/>
            <person name="Bluhm B."/>
            <person name="Cannon C."/>
            <person name="Castanera R."/>
            <person name="Culley D."/>
            <person name="Daum C."/>
            <person name="Ezra D."/>
            <person name="Gonzalez J."/>
            <person name="Henrissat B."/>
            <person name="Kuo A."/>
            <person name="Liang C."/>
            <person name="Lipzen A."/>
            <person name="Lutzoni F."/>
            <person name="Magnuson J."/>
            <person name="Mondo S."/>
            <person name="Nolan M."/>
            <person name="Ohm R."/>
            <person name="Pangilinan J."/>
            <person name="Park H.-J."/>
            <person name="Ramirez L."/>
            <person name="Alfaro M."/>
            <person name="Sun H."/>
            <person name="Tritt A."/>
            <person name="Yoshinaga Y."/>
            <person name="Zwiers L.-H."/>
            <person name="Turgeon B."/>
            <person name="Goodwin S."/>
            <person name="Spatafora J."/>
            <person name="Crous P."/>
            <person name="Grigoriev I."/>
        </authorList>
    </citation>
    <scope>NUCLEOTIDE SEQUENCE</scope>
    <source>
        <strain evidence="1">CBS 116005</strain>
    </source>
</reference>
<evidence type="ECO:0008006" key="3">
    <source>
        <dbReference type="Google" id="ProtNLM"/>
    </source>
</evidence>
<dbReference type="Proteomes" id="UP000799436">
    <property type="component" value="Unassembled WGS sequence"/>
</dbReference>
<dbReference type="AlphaFoldDB" id="A0A6G1LC78"/>
<sequence length="160" mass="17763">IVDLKRIPSASHLTRIHPQTLTITVIAAVISVSSPRTVHLRRQPGREMDIIEVLLGDETRAGFSVSFWLAPAESQQKPADDLREHLLSLRAGDVVLVRNVALRDWKSCVYGQSLSWRFAKNSTSVVVVGAGDGASLPRAIKGKAERVERWSWEFVGRREG</sequence>
<gene>
    <name evidence="1" type="ORF">EJ03DRAFT_255735</name>
</gene>
<dbReference type="OrthoDB" id="5378679at2759"/>
<evidence type="ECO:0000313" key="1">
    <source>
        <dbReference type="EMBL" id="KAF2770543.1"/>
    </source>
</evidence>
<accession>A0A6G1LC78</accession>
<dbReference type="InterPro" id="IPR012340">
    <property type="entry name" value="NA-bd_OB-fold"/>
</dbReference>
<feature type="non-terminal residue" evidence="1">
    <location>
        <position position="1"/>
    </location>
</feature>
<proteinExistence type="predicted"/>
<dbReference type="EMBL" id="ML995825">
    <property type="protein sequence ID" value="KAF2770543.1"/>
    <property type="molecule type" value="Genomic_DNA"/>
</dbReference>
<feature type="non-terminal residue" evidence="1">
    <location>
        <position position="160"/>
    </location>
</feature>
<name>A0A6G1LC78_9PEZI</name>
<keyword evidence="2" id="KW-1185">Reference proteome</keyword>
<dbReference type="SUPFAM" id="SSF50249">
    <property type="entry name" value="Nucleic acid-binding proteins"/>
    <property type="match status" value="1"/>
</dbReference>
<protein>
    <recommendedName>
        <fullName evidence="3">Nucleic acid-binding protein</fullName>
    </recommendedName>
</protein>
<organism evidence="1 2">
    <name type="scientific">Teratosphaeria nubilosa</name>
    <dbReference type="NCBI Taxonomy" id="161662"/>
    <lineage>
        <taxon>Eukaryota</taxon>
        <taxon>Fungi</taxon>
        <taxon>Dikarya</taxon>
        <taxon>Ascomycota</taxon>
        <taxon>Pezizomycotina</taxon>
        <taxon>Dothideomycetes</taxon>
        <taxon>Dothideomycetidae</taxon>
        <taxon>Mycosphaerellales</taxon>
        <taxon>Teratosphaeriaceae</taxon>
        <taxon>Teratosphaeria</taxon>
    </lineage>
</organism>